<accession>A0A9D5DKK4</accession>
<reference evidence="7" key="1">
    <citation type="submission" date="2022-10" db="EMBL/GenBank/DDBJ databases">
        <title>Adaptive evolution leads to modifications in subtelomeric GC content in a zoonotic Cryptosporidium species.</title>
        <authorList>
            <person name="Li J."/>
            <person name="Feng Y."/>
            <person name="Xiao L."/>
        </authorList>
    </citation>
    <scope>NUCLEOTIDE SEQUENCE</scope>
    <source>
        <strain evidence="7">33844</strain>
    </source>
</reference>
<dbReference type="InterPro" id="IPR014472">
    <property type="entry name" value="CHOPT"/>
</dbReference>
<feature type="transmembrane region" description="Helical" evidence="6">
    <location>
        <begin position="316"/>
        <end position="338"/>
    </location>
</feature>
<dbReference type="InterPro" id="IPR043130">
    <property type="entry name" value="CDP-OH_PTrfase_TM_dom"/>
</dbReference>
<feature type="transmembrane region" description="Helical" evidence="6">
    <location>
        <begin position="282"/>
        <end position="304"/>
    </location>
</feature>
<dbReference type="InterPro" id="IPR000462">
    <property type="entry name" value="CDP-OH_P_trans"/>
</dbReference>
<evidence type="ECO:0000256" key="3">
    <source>
        <dbReference type="ARBA" id="ARBA00022679"/>
    </source>
</evidence>
<comment type="caution">
    <text evidence="7">The sequence shown here is derived from an EMBL/GenBank/DDBJ whole genome shotgun (WGS) entry which is preliminary data.</text>
</comment>
<dbReference type="GO" id="GO:0016780">
    <property type="term" value="F:phosphotransferase activity, for other substituted phosphate groups"/>
    <property type="evidence" value="ECO:0007669"/>
    <property type="project" value="InterPro"/>
</dbReference>
<dbReference type="PIRSF" id="PIRSF015665">
    <property type="entry name" value="CHOPT"/>
    <property type="match status" value="1"/>
</dbReference>
<organism evidence="7">
    <name type="scientific">Cryptosporidium canis</name>
    <dbReference type="NCBI Taxonomy" id="195482"/>
    <lineage>
        <taxon>Eukaryota</taxon>
        <taxon>Sar</taxon>
        <taxon>Alveolata</taxon>
        <taxon>Apicomplexa</taxon>
        <taxon>Conoidasida</taxon>
        <taxon>Coccidia</taxon>
        <taxon>Eucoccidiorida</taxon>
        <taxon>Eimeriorina</taxon>
        <taxon>Cryptosporidiidae</taxon>
        <taxon>Cryptosporidium</taxon>
    </lineage>
</organism>
<gene>
    <name evidence="7" type="ORF">OJ253_1193</name>
</gene>
<evidence type="ECO:0000256" key="4">
    <source>
        <dbReference type="ARBA" id="ARBA00023136"/>
    </source>
</evidence>
<feature type="transmembrane region" description="Helical" evidence="6">
    <location>
        <begin position="188"/>
        <end position="206"/>
    </location>
</feature>
<comment type="subcellular location">
    <subcellularLocation>
        <location evidence="1">Membrane</location>
    </subcellularLocation>
</comment>
<keyword evidence="6" id="KW-1133">Transmembrane helix</keyword>
<evidence type="ECO:0000256" key="5">
    <source>
        <dbReference type="RuleBase" id="RU003750"/>
    </source>
</evidence>
<dbReference type="InterPro" id="IPR048254">
    <property type="entry name" value="CDP_ALCOHOL_P_TRANSF_CS"/>
</dbReference>
<feature type="transmembrane region" description="Helical" evidence="6">
    <location>
        <begin position="344"/>
        <end position="368"/>
    </location>
</feature>
<feature type="transmembrane region" description="Helical" evidence="6">
    <location>
        <begin position="226"/>
        <end position="244"/>
    </location>
</feature>
<dbReference type="GO" id="GO:0008654">
    <property type="term" value="P:phospholipid biosynthetic process"/>
    <property type="evidence" value="ECO:0007669"/>
    <property type="project" value="InterPro"/>
</dbReference>
<feature type="transmembrane region" description="Helical" evidence="6">
    <location>
        <begin position="89"/>
        <end position="108"/>
    </location>
</feature>
<keyword evidence="6" id="KW-0812">Transmembrane</keyword>
<dbReference type="GO" id="GO:0016020">
    <property type="term" value="C:membrane"/>
    <property type="evidence" value="ECO:0007669"/>
    <property type="project" value="UniProtKB-SubCell"/>
</dbReference>
<dbReference type="Pfam" id="PF01066">
    <property type="entry name" value="CDP-OH_P_transf"/>
    <property type="match status" value="1"/>
</dbReference>
<proteinExistence type="inferred from homology"/>
<dbReference type="PANTHER" id="PTHR10414">
    <property type="entry name" value="ETHANOLAMINEPHOSPHOTRANSFERASE"/>
    <property type="match status" value="1"/>
</dbReference>
<comment type="similarity">
    <text evidence="2 5">Belongs to the CDP-alcohol phosphatidyltransferase class-I family.</text>
</comment>
<keyword evidence="3 5" id="KW-0808">Transferase</keyword>
<dbReference type="AlphaFoldDB" id="A0A9D5DKK4"/>
<evidence type="ECO:0000313" key="7">
    <source>
        <dbReference type="EMBL" id="KAJ1610343.1"/>
    </source>
</evidence>
<evidence type="ECO:0000256" key="1">
    <source>
        <dbReference type="ARBA" id="ARBA00004370"/>
    </source>
</evidence>
<sequence>MTNNLHENKIYVGVFGSSISEAGLKNINEYNYKSGGYTFLDSKMNPFWEFIAYKIPENVSPNLLTILGFLCSLIAILLTMNVSPMLDNIIPLESSIIISVLLFIYQTLDAADGKHARRLNISSPLGQLLDHGLDSYTTIFFSTIFCASCNLGWNYTFFVFISIVQFKMFSFIWLECHCKIFRCSSSDYLGVTESQFIVIFTTIYSSMGSPNILFRPIFQDISTIDIIILIMIAIGIFTLVNDILSGIGELKSRKSVKIACLEICGIMCHLLFQFLFLCSNTYKTFPLTTMFVLTTSSSIIALRMNVSSFTLEELPFVHWPALPFYISSVLLLFGNILFDHFLDVQLIILLIVAIWNTMYTIDFALVTIQSICMHLNISLFATKSVTNSSSDNTICNYGNSVRSTKARMEGSKVQLSTSRSLKKNHRD</sequence>
<evidence type="ECO:0000256" key="6">
    <source>
        <dbReference type="SAM" id="Phobius"/>
    </source>
</evidence>
<dbReference type="PROSITE" id="PS00379">
    <property type="entry name" value="CDP_ALCOHOL_P_TRANSF"/>
    <property type="match status" value="1"/>
</dbReference>
<evidence type="ECO:0000256" key="2">
    <source>
        <dbReference type="ARBA" id="ARBA00010441"/>
    </source>
</evidence>
<dbReference type="OrthoDB" id="196717at2759"/>
<dbReference type="Proteomes" id="UP001067231">
    <property type="component" value="Unassembled WGS sequence"/>
</dbReference>
<protein>
    <submittedName>
        <fullName evidence="7">Ethanolaminephosphotransferase</fullName>
    </submittedName>
</protein>
<feature type="transmembrane region" description="Helical" evidence="6">
    <location>
        <begin position="63"/>
        <end position="82"/>
    </location>
</feature>
<feature type="transmembrane region" description="Helical" evidence="6">
    <location>
        <begin position="256"/>
        <end position="276"/>
    </location>
</feature>
<keyword evidence="4 6" id="KW-0472">Membrane</keyword>
<name>A0A9D5DKK4_9CRYT</name>
<dbReference type="EMBL" id="JAPCXC010000025">
    <property type="protein sequence ID" value="KAJ1610343.1"/>
    <property type="molecule type" value="Genomic_DNA"/>
</dbReference>
<dbReference type="PANTHER" id="PTHR10414:SF37">
    <property type="entry name" value="BB IN A BOXCAR, ISOFORM C"/>
    <property type="match status" value="1"/>
</dbReference>
<dbReference type="Gene3D" id="1.20.120.1760">
    <property type="match status" value="1"/>
</dbReference>